<dbReference type="InterPro" id="IPR050100">
    <property type="entry name" value="TRAFAC_GTPase_members"/>
</dbReference>
<evidence type="ECO:0000313" key="4">
    <source>
        <dbReference type="EMBL" id="WFN36046.1"/>
    </source>
</evidence>
<dbReference type="GeneID" id="79950288"/>
<dbReference type="GO" id="GO:0005525">
    <property type="term" value="F:GTP binding"/>
    <property type="evidence" value="ECO:0007669"/>
    <property type="project" value="UniProtKB-KW"/>
</dbReference>
<dbReference type="Proteomes" id="UP001218895">
    <property type="component" value="Chromosome"/>
</dbReference>
<evidence type="ECO:0000313" key="5">
    <source>
        <dbReference type="Proteomes" id="UP001218895"/>
    </source>
</evidence>
<dbReference type="Gene3D" id="2.40.30.10">
    <property type="entry name" value="Translation factors"/>
    <property type="match status" value="1"/>
</dbReference>
<reference evidence="4" key="1">
    <citation type="submission" date="2022-01" db="EMBL/GenBank/DDBJ databases">
        <title>Complete genome of Methanomicrobium antiquum DSM 21220.</title>
        <authorList>
            <person name="Chen S.-C."/>
            <person name="You Y.-T."/>
            <person name="Zhou Y.-Z."/>
            <person name="Lai M.-C."/>
        </authorList>
    </citation>
    <scope>NUCLEOTIDE SEQUENCE</scope>
    <source>
        <strain evidence="4">DSM 21220</strain>
    </source>
</reference>
<organism evidence="4 5">
    <name type="scientific">Methanomicrobium antiquum</name>
    <dbReference type="NCBI Taxonomy" id="487686"/>
    <lineage>
        <taxon>Archaea</taxon>
        <taxon>Methanobacteriati</taxon>
        <taxon>Methanobacteriota</taxon>
        <taxon>Stenosarchaea group</taxon>
        <taxon>Methanomicrobia</taxon>
        <taxon>Methanomicrobiales</taxon>
        <taxon>Methanomicrobiaceae</taxon>
        <taxon>Methanomicrobium</taxon>
    </lineage>
</organism>
<dbReference type="Gene3D" id="3.40.50.300">
    <property type="entry name" value="P-loop containing nucleotide triphosphate hydrolases"/>
    <property type="match status" value="1"/>
</dbReference>
<gene>
    <name evidence="4" type="ORF">L1994_07780</name>
</gene>
<dbReference type="AlphaFoldDB" id="A0AAF0FQD0"/>
<dbReference type="InterPro" id="IPR027417">
    <property type="entry name" value="P-loop_NTPase"/>
</dbReference>
<dbReference type="GO" id="GO:0003746">
    <property type="term" value="F:translation elongation factor activity"/>
    <property type="evidence" value="ECO:0007669"/>
    <property type="project" value="UniProtKB-KW"/>
</dbReference>
<dbReference type="InterPro" id="IPR004161">
    <property type="entry name" value="EFTu-like_2"/>
</dbReference>
<dbReference type="PANTHER" id="PTHR23115">
    <property type="entry name" value="TRANSLATION FACTOR"/>
    <property type="match status" value="1"/>
</dbReference>
<dbReference type="InterPro" id="IPR009000">
    <property type="entry name" value="Transl_B-barrel_sf"/>
</dbReference>
<protein>
    <submittedName>
        <fullName evidence="4">Elongation factor Tu</fullName>
    </submittedName>
</protein>
<accession>A0AAF0FQD0</accession>
<evidence type="ECO:0000256" key="1">
    <source>
        <dbReference type="ARBA" id="ARBA00022741"/>
    </source>
</evidence>
<dbReference type="EMBL" id="CP091092">
    <property type="protein sequence ID" value="WFN36046.1"/>
    <property type="molecule type" value="Genomic_DNA"/>
</dbReference>
<keyword evidence="4" id="KW-0648">Protein biosynthesis</keyword>
<name>A0AAF0FQD0_9EURY</name>
<evidence type="ECO:0000259" key="3">
    <source>
        <dbReference type="Pfam" id="PF03144"/>
    </source>
</evidence>
<sequence length="317" mass="35059">MPNLNVAMLGAPEYSKNVGKKGTTSDIVFYNLKKGEDTVTIIEPLRYPERLPPLFYTASMSDCAVLIVDAITPEFGETVVMLDCAGVKDGYIILRNYIDKSQIAPLIQGTVLENYSYMEDDPNLLRETLIEDAAKKPRELTDIAGVVSVDHHFNVKGIGTVVLGGVEFGSIKTHDTLKVLPTDKTAQVRSIQRHDTDCPDATKGDRVGLALKNITSEELDRGYVLTASKDVWTADKFTCRLNIVKYWQTPVTEGMTIHLGHWMQYISGKIESVSGDPKNPDIVIALEKEMVYLLNDNALLFHLDAGKLRVVGTVSLN</sequence>
<dbReference type="RefSeq" id="WP_278098884.1">
    <property type="nucleotide sequence ID" value="NZ_CP091092.1"/>
</dbReference>
<dbReference type="SUPFAM" id="SSF50447">
    <property type="entry name" value="Translation proteins"/>
    <property type="match status" value="1"/>
</dbReference>
<dbReference type="Pfam" id="PF03144">
    <property type="entry name" value="GTP_EFTU_D2"/>
    <property type="match status" value="1"/>
</dbReference>
<evidence type="ECO:0000256" key="2">
    <source>
        <dbReference type="ARBA" id="ARBA00023134"/>
    </source>
</evidence>
<keyword evidence="2" id="KW-0342">GTP-binding</keyword>
<keyword evidence="4" id="KW-0251">Elongation factor</keyword>
<proteinExistence type="predicted"/>
<keyword evidence="5" id="KW-1185">Reference proteome</keyword>
<feature type="domain" description="Translation elongation factor EFTu-like" evidence="3">
    <location>
        <begin position="159"/>
        <end position="226"/>
    </location>
</feature>
<dbReference type="KEGG" id="manq:L1994_07780"/>
<keyword evidence="1" id="KW-0547">Nucleotide-binding</keyword>